<evidence type="ECO:0000256" key="3">
    <source>
        <dbReference type="ARBA" id="ARBA00022705"/>
    </source>
</evidence>
<protein>
    <recommendedName>
        <fullName evidence="8 9">Chromosomal replication initiator protein DnaA</fullName>
    </recommendedName>
</protein>
<dbReference type="PROSITE" id="PS01008">
    <property type="entry name" value="DNAA"/>
    <property type="match status" value="1"/>
</dbReference>
<dbReference type="GO" id="GO:0006270">
    <property type="term" value="P:DNA replication initiation"/>
    <property type="evidence" value="ECO:0007669"/>
    <property type="project" value="UniProtKB-UniRule"/>
</dbReference>
<dbReference type="GO" id="GO:0005886">
    <property type="term" value="C:plasma membrane"/>
    <property type="evidence" value="ECO:0007669"/>
    <property type="project" value="TreeGrafter"/>
</dbReference>
<dbReference type="GO" id="GO:0008289">
    <property type="term" value="F:lipid binding"/>
    <property type="evidence" value="ECO:0007669"/>
    <property type="project" value="UniProtKB-KW"/>
</dbReference>
<dbReference type="Pfam" id="PF08299">
    <property type="entry name" value="Bac_DnaA_C"/>
    <property type="match status" value="1"/>
</dbReference>
<keyword evidence="3 8" id="KW-0235">DNA replication</keyword>
<dbReference type="GO" id="GO:0005737">
    <property type="term" value="C:cytoplasm"/>
    <property type="evidence" value="ECO:0007669"/>
    <property type="project" value="UniProtKB-SubCell"/>
</dbReference>
<dbReference type="InterPro" id="IPR024633">
    <property type="entry name" value="DnaA_N_dom"/>
</dbReference>
<dbReference type="Gene3D" id="1.10.1750.10">
    <property type="match status" value="1"/>
</dbReference>
<keyword evidence="4 8" id="KW-0547">Nucleotide-binding</keyword>
<dbReference type="InterPro" id="IPR018312">
    <property type="entry name" value="Chromosome_initiator_DnaA_CS"/>
</dbReference>
<keyword evidence="15" id="KW-1185">Reference proteome</keyword>
<dbReference type="InterPro" id="IPR013159">
    <property type="entry name" value="DnaA_C"/>
</dbReference>
<dbReference type="PANTHER" id="PTHR30050:SF2">
    <property type="entry name" value="CHROMOSOMAL REPLICATION INITIATOR PROTEIN DNAA"/>
    <property type="match status" value="1"/>
</dbReference>
<feature type="region of interest" description="Domain I, interacts with DnaA modulators" evidence="8">
    <location>
        <begin position="1"/>
        <end position="95"/>
    </location>
</feature>
<proteinExistence type="inferred from homology"/>
<keyword evidence="5 8" id="KW-0067">ATP-binding</keyword>
<dbReference type="Proteomes" id="UP000366872">
    <property type="component" value="Unassembled WGS sequence"/>
</dbReference>
<dbReference type="InterPro" id="IPR027417">
    <property type="entry name" value="P-loop_NTPase"/>
</dbReference>
<evidence type="ECO:0000256" key="9">
    <source>
        <dbReference type="NCBIfam" id="TIGR00362"/>
    </source>
</evidence>
<evidence type="ECO:0000313" key="15">
    <source>
        <dbReference type="Proteomes" id="UP000366872"/>
    </source>
</evidence>
<evidence type="ECO:0000256" key="2">
    <source>
        <dbReference type="ARBA" id="ARBA00022490"/>
    </source>
</evidence>
<dbReference type="SMART" id="SM00760">
    <property type="entry name" value="Bac_DnaA_C"/>
    <property type="match status" value="1"/>
</dbReference>
<comment type="subcellular location">
    <subcellularLocation>
        <location evidence="8">Cytoplasm</location>
    </subcellularLocation>
</comment>
<accession>A0A6C2UAP8</accession>
<evidence type="ECO:0000256" key="10">
    <source>
        <dbReference type="RuleBase" id="RU000577"/>
    </source>
</evidence>
<comment type="function">
    <text evidence="8 10">Plays an essential role in the initiation and regulation of chromosomal replication. ATP-DnaA binds to the origin of replication (oriC) to initiate formation of the DNA replication initiation complex once per cell cycle. Binds the DnaA box (a 9 base pair repeat at the origin) and separates the double-stranded (ds)DNA. Forms a right-handed helical filament on oriC DNA; dsDNA binds to the exterior of the filament while single-stranded (ss)DNA is stabiized in the filament's interior. The ATP-DnaA-oriC complex binds and stabilizes one strand of the AT-rich DNA unwinding element (DUE), permitting loading of DNA polymerase. After initiation quickly degrades to an ADP-DnaA complex that is not apt for DNA replication. Binds acidic phospholipids.</text>
</comment>
<organism evidence="14 15">
    <name type="scientific">Pontiella desulfatans</name>
    <dbReference type="NCBI Taxonomy" id="2750659"/>
    <lineage>
        <taxon>Bacteria</taxon>
        <taxon>Pseudomonadati</taxon>
        <taxon>Kiritimatiellota</taxon>
        <taxon>Kiritimatiellia</taxon>
        <taxon>Kiritimatiellales</taxon>
        <taxon>Pontiellaceae</taxon>
        <taxon>Pontiella</taxon>
    </lineage>
</organism>
<comment type="caution">
    <text evidence="8">Lacks conserved residue(s) required for the propagation of feature annotation.</text>
</comment>
<dbReference type="Pfam" id="PF11638">
    <property type="entry name" value="DnaA_N"/>
    <property type="match status" value="1"/>
</dbReference>
<dbReference type="Gene3D" id="1.10.8.60">
    <property type="match status" value="1"/>
</dbReference>
<dbReference type="HAMAP" id="MF_00377">
    <property type="entry name" value="DnaA_bact"/>
    <property type="match status" value="1"/>
</dbReference>
<dbReference type="FunFam" id="3.40.50.300:FF:000668">
    <property type="entry name" value="Chromosomal replication initiator protein DnaA"/>
    <property type="match status" value="1"/>
</dbReference>
<evidence type="ECO:0000256" key="5">
    <source>
        <dbReference type="ARBA" id="ARBA00022840"/>
    </source>
</evidence>
<comment type="subunit">
    <text evidence="8">Oligomerizes as a right-handed, spiral filament on DNA at oriC.</text>
</comment>
<evidence type="ECO:0000256" key="6">
    <source>
        <dbReference type="ARBA" id="ARBA00023121"/>
    </source>
</evidence>
<reference evidence="14 15" key="1">
    <citation type="submission" date="2019-04" db="EMBL/GenBank/DDBJ databases">
        <authorList>
            <person name="Van Vliet M D."/>
        </authorList>
    </citation>
    <scope>NUCLEOTIDE SEQUENCE [LARGE SCALE GENOMIC DNA]</scope>
    <source>
        <strain evidence="14 15">F1</strain>
    </source>
</reference>
<evidence type="ECO:0000313" key="14">
    <source>
        <dbReference type="EMBL" id="VGO16969.1"/>
    </source>
</evidence>
<dbReference type="Pfam" id="PF00308">
    <property type="entry name" value="Bac_DnaA"/>
    <property type="match status" value="1"/>
</dbReference>
<keyword evidence="2 8" id="KW-0963">Cytoplasm</keyword>
<dbReference type="RefSeq" id="WP_136082476.1">
    <property type="nucleotide sequence ID" value="NZ_CAAHFG010000004.1"/>
</dbReference>
<feature type="domain" description="Chromosomal replication initiator DnaA C-terminal" evidence="13">
    <location>
        <begin position="361"/>
        <end position="429"/>
    </location>
</feature>
<sequence>MDKNICNIWEEACKQLKGILSGDIYDRWIAVIQCMEIKGERMRLAVANDFYKDWLEENYFPMIRKAVMVVSGKEMEISLEVDSSCFDSVKPEPEPEAPSPISLPTLGFGNKKPSHNLNPNYTFESYVVGAANQFAHAAAMAAANSPSRTYNPLFIYGGVGLGKTHLMQAIGNHIATKKPRAKICYTTCETFLNEYIDALQNNNVAAFRKKYRKIDMLMIDDIQFLDGKARIQEEFFHTFNTLFESHKQIVLTSDRTPSEMAGLAPRLISRFEWGLVTELGKPDVETRTAILRKKAELLNLNIGHDLLDYLAERVSSNIRSLEGALIRVATFMSLTNQQVDVQKVEELLHDLLDKESQAAISVDVIQRTVAEHFDLRQSDLTGKRRSRDIAWPRQIAMHLSRTMTTQSFPVIGEQFSRNHATILYAHEQVSEKAKADRGLQQTISILKDKVSKNCVKAVQ</sequence>
<dbReference type="InterPro" id="IPR013317">
    <property type="entry name" value="DnaA_dom"/>
</dbReference>
<dbReference type="PANTHER" id="PTHR30050">
    <property type="entry name" value="CHROMOSOMAL REPLICATION INITIATOR PROTEIN DNAA"/>
    <property type="match status" value="1"/>
</dbReference>
<dbReference type="InterPro" id="IPR020591">
    <property type="entry name" value="Chromosome_initiator_DnaA-like"/>
</dbReference>
<dbReference type="SUPFAM" id="SSF48295">
    <property type="entry name" value="TrpR-like"/>
    <property type="match status" value="1"/>
</dbReference>
<dbReference type="InterPro" id="IPR003593">
    <property type="entry name" value="AAA+_ATPase"/>
</dbReference>
<evidence type="ECO:0000259" key="12">
    <source>
        <dbReference type="SMART" id="SM00382"/>
    </source>
</evidence>
<dbReference type="NCBIfam" id="TIGR00362">
    <property type="entry name" value="DnaA"/>
    <property type="match status" value="1"/>
</dbReference>
<dbReference type="Gene3D" id="3.30.300.180">
    <property type="match status" value="1"/>
</dbReference>
<dbReference type="GO" id="GO:0006275">
    <property type="term" value="P:regulation of DNA replication"/>
    <property type="evidence" value="ECO:0007669"/>
    <property type="project" value="UniProtKB-UniRule"/>
</dbReference>
<feature type="binding site" evidence="8">
    <location>
        <position position="160"/>
    </location>
    <ligand>
        <name>ATP</name>
        <dbReference type="ChEBI" id="CHEBI:30616"/>
    </ligand>
</feature>
<feature type="region of interest" description="Domain III, AAA+ region" evidence="8">
    <location>
        <begin position="116"/>
        <end position="332"/>
    </location>
</feature>
<evidence type="ECO:0000256" key="11">
    <source>
        <dbReference type="RuleBase" id="RU004227"/>
    </source>
</evidence>
<feature type="region of interest" description="Domain IV, binds dsDNA" evidence="8">
    <location>
        <begin position="333"/>
        <end position="459"/>
    </location>
</feature>
<dbReference type="EMBL" id="CAAHFG010000004">
    <property type="protein sequence ID" value="VGO16969.1"/>
    <property type="molecule type" value="Genomic_DNA"/>
</dbReference>
<dbReference type="PRINTS" id="PR00051">
    <property type="entry name" value="DNAA"/>
</dbReference>
<evidence type="ECO:0000259" key="13">
    <source>
        <dbReference type="SMART" id="SM00760"/>
    </source>
</evidence>
<keyword evidence="7 8" id="KW-0238">DNA-binding</keyword>
<feature type="binding site" evidence="8">
    <location>
        <position position="162"/>
    </location>
    <ligand>
        <name>ATP</name>
        <dbReference type="ChEBI" id="CHEBI:30616"/>
    </ligand>
</feature>
<dbReference type="SUPFAM" id="SSF52540">
    <property type="entry name" value="P-loop containing nucleoside triphosphate hydrolases"/>
    <property type="match status" value="1"/>
</dbReference>
<comment type="similarity">
    <text evidence="1 8 11">Belongs to the DnaA family.</text>
</comment>
<dbReference type="InterPro" id="IPR038454">
    <property type="entry name" value="DnaA_N_sf"/>
</dbReference>
<gene>
    <name evidence="8 14" type="primary">dnaA</name>
    <name evidence="14" type="ORF">PDESU_05563</name>
</gene>
<evidence type="ECO:0000256" key="8">
    <source>
        <dbReference type="HAMAP-Rule" id="MF_00377"/>
    </source>
</evidence>
<comment type="domain">
    <text evidence="8">Domain I is involved in oligomerization and binding regulators, domain II is flexibile and of varying length in different bacteria, domain III forms the AAA+ region, while domain IV binds dsDNA.</text>
</comment>
<evidence type="ECO:0000256" key="1">
    <source>
        <dbReference type="ARBA" id="ARBA00006583"/>
    </source>
</evidence>
<feature type="binding site" evidence="8">
    <location>
        <position position="164"/>
    </location>
    <ligand>
        <name>ATP</name>
        <dbReference type="ChEBI" id="CHEBI:30616"/>
    </ligand>
</feature>
<feature type="domain" description="AAA+ ATPase" evidence="12">
    <location>
        <begin position="149"/>
        <end position="279"/>
    </location>
</feature>
<feature type="binding site" evidence="8">
    <location>
        <position position="163"/>
    </location>
    <ligand>
        <name>ATP</name>
        <dbReference type="ChEBI" id="CHEBI:30616"/>
    </ligand>
</feature>
<name>A0A6C2UAP8_PONDE</name>
<dbReference type="CDD" id="cd00009">
    <property type="entry name" value="AAA"/>
    <property type="match status" value="1"/>
</dbReference>
<evidence type="ECO:0000256" key="4">
    <source>
        <dbReference type="ARBA" id="ARBA00022741"/>
    </source>
</evidence>
<dbReference type="Gene3D" id="3.40.50.300">
    <property type="entry name" value="P-loop containing nucleotide triphosphate hydrolases"/>
    <property type="match status" value="1"/>
</dbReference>
<dbReference type="SMART" id="SM00382">
    <property type="entry name" value="AAA"/>
    <property type="match status" value="1"/>
</dbReference>
<dbReference type="CDD" id="cd06571">
    <property type="entry name" value="Bac_DnaA_C"/>
    <property type="match status" value="1"/>
</dbReference>
<evidence type="ECO:0000256" key="7">
    <source>
        <dbReference type="ARBA" id="ARBA00023125"/>
    </source>
</evidence>
<dbReference type="AlphaFoldDB" id="A0A6C2UAP8"/>
<dbReference type="InterPro" id="IPR010921">
    <property type="entry name" value="Trp_repressor/repl_initiator"/>
</dbReference>
<dbReference type="InterPro" id="IPR001957">
    <property type="entry name" value="Chromosome_initiator_DnaA"/>
</dbReference>
<dbReference type="GO" id="GO:0005524">
    <property type="term" value="F:ATP binding"/>
    <property type="evidence" value="ECO:0007669"/>
    <property type="project" value="UniProtKB-UniRule"/>
</dbReference>
<keyword evidence="6 8" id="KW-0446">Lipid-binding</keyword>
<dbReference type="GO" id="GO:0003688">
    <property type="term" value="F:DNA replication origin binding"/>
    <property type="evidence" value="ECO:0007669"/>
    <property type="project" value="UniProtKB-UniRule"/>
</dbReference>